<keyword evidence="3" id="KW-0808">Transferase</keyword>
<evidence type="ECO:0000256" key="1">
    <source>
        <dbReference type="ARBA" id="ARBA00004906"/>
    </source>
</evidence>
<evidence type="ECO:0000259" key="2">
    <source>
        <dbReference type="Pfam" id="PF01466"/>
    </source>
</evidence>
<dbReference type="InterPro" id="IPR036296">
    <property type="entry name" value="SKP1-like_dim_sf"/>
</dbReference>
<dbReference type="GO" id="GO:0006511">
    <property type="term" value="P:ubiquitin-dependent protein catabolic process"/>
    <property type="evidence" value="ECO:0007669"/>
    <property type="project" value="InterPro"/>
</dbReference>
<dbReference type="SUPFAM" id="SSF81382">
    <property type="entry name" value="Skp1 dimerisation domain-like"/>
    <property type="match status" value="1"/>
</dbReference>
<protein>
    <submittedName>
        <fullName evidence="3">Acyl-CoA N-acyltransferase with RING/FYVE/PHD-type zinc finger protein</fullName>
    </submittedName>
</protein>
<dbReference type="AlphaFoldDB" id="A0A699JGS4"/>
<feature type="domain" description="SKP1 component dimerisation" evidence="2">
    <location>
        <begin position="153"/>
        <end position="175"/>
    </location>
</feature>
<gene>
    <name evidence="3" type="ORF">Tci_608403</name>
</gene>
<reference evidence="3" key="1">
    <citation type="journal article" date="2019" name="Sci. Rep.">
        <title>Draft genome of Tanacetum cinerariifolium, the natural source of mosquito coil.</title>
        <authorList>
            <person name="Yamashiro T."/>
            <person name="Shiraishi A."/>
            <person name="Satake H."/>
            <person name="Nakayama K."/>
        </authorList>
    </citation>
    <scope>NUCLEOTIDE SEQUENCE</scope>
</reference>
<organism evidence="3">
    <name type="scientific">Tanacetum cinerariifolium</name>
    <name type="common">Dalmatian daisy</name>
    <name type="synonym">Chrysanthemum cinerariifolium</name>
    <dbReference type="NCBI Taxonomy" id="118510"/>
    <lineage>
        <taxon>Eukaryota</taxon>
        <taxon>Viridiplantae</taxon>
        <taxon>Streptophyta</taxon>
        <taxon>Embryophyta</taxon>
        <taxon>Tracheophyta</taxon>
        <taxon>Spermatophyta</taxon>
        <taxon>Magnoliopsida</taxon>
        <taxon>eudicotyledons</taxon>
        <taxon>Gunneridae</taxon>
        <taxon>Pentapetalae</taxon>
        <taxon>asterids</taxon>
        <taxon>campanulids</taxon>
        <taxon>Asterales</taxon>
        <taxon>Asteraceae</taxon>
        <taxon>Asteroideae</taxon>
        <taxon>Anthemideae</taxon>
        <taxon>Anthemidinae</taxon>
        <taxon>Tanacetum</taxon>
    </lineage>
</organism>
<accession>A0A699JGS4</accession>
<dbReference type="InterPro" id="IPR011333">
    <property type="entry name" value="SKP1/BTB/POZ_sf"/>
</dbReference>
<dbReference type="EMBL" id="BKCJ010411418">
    <property type="protein sequence ID" value="GFA36431.1"/>
    <property type="molecule type" value="Genomic_DNA"/>
</dbReference>
<comment type="caution">
    <text evidence="3">The sequence shown here is derived from an EMBL/GenBank/DDBJ whole genome shotgun (WGS) entry which is preliminary data.</text>
</comment>
<name>A0A699JGS4_TANCI</name>
<dbReference type="GO" id="GO:0016746">
    <property type="term" value="F:acyltransferase activity"/>
    <property type="evidence" value="ECO:0007669"/>
    <property type="project" value="UniProtKB-KW"/>
</dbReference>
<keyword evidence="3" id="KW-0012">Acyltransferase</keyword>
<proteinExistence type="predicted"/>
<evidence type="ECO:0000313" key="3">
    <source>
        <dbReference type="EMBL" id="GFA36431.1"/>
    </source>
</evidence>
<comment type="pathway">
    <text evidence="1">Protein modification; protein ubiquitination.</text>
</comment>
<feature type="non-terminal residue" evidence="3">
    <location>
        <position position="1"/>
    </location>
</feature>
<dbReference type="Pfam" id="PF01466">
    <property type="entry name" value="Skp1"/>
    <property type="match status" value="1"/>
</dbReference>
<dbReference type="Gene3D" id="3.30.710.10">
    <property type="entry name" value="Potassium Channel Kv1.1, Chain A"/>
    <property type="match status" value="1"/>
</dbReference>
<sequence length="194" mass="21835">VGRKSFRCTDGIMAEEAFSLFKNIYELGNPYGISSYRTYIDVKFELKGRYLMTLLWRSDLSQDSTLSDPLKAVCNSKLAVALSVMDECFVPVMDERSGVNNETEILEDSLSLPGLPSYLSKFASSEDEFVNSDDIQEHNLLGPHAYAAYLEIKGLLDLTCQTFVEMIKDKSPEELQGTSRRVQSTYKEHLSGMV</sequence>
<dbReference type="InterPro" id="IPR016072">
    <property type="entry name" value="Skp1_comp_dimer"/>
</dbReference>